<proteinExistence type="predicted"/>
<keyword evidence="1" id="KW-1133">Transmembrane helix</keyword>
<protein>
    <submittedName>
        <fullName evidence="2">Uncharacterized protein</fullName>
    </submittedName>
</protein>
<evidence type="ECO:0000313" key="3">
    <source>
        <dbReference type="Proteomes" id="UP001598130"/>
    </source>
</evidence>
<keyword evidence="3" id="KW-1185">Reference proteome</keyword>
<sequence length="41" mass="4508">MPDIGLIQQIYLGGVITAFLSFILVLGWGAFYSNSAPRKHL</sequence>
<feature type="transmembrane region" description="Helical" evidence="1">
    <location>
        <begin position="6"/>
        <end position="31"/>
    </location>
</feature>
<dbReference type="RefSeq" id="WP_377368364.1">
    <property type="nucleotide sequence ID" value="NZ_JAOTJD010000007.1"/>
</dbReference>
<dbReference type="Proteomes" id="UP001598130">
    <property type="component" value="Unassembled WGS sequence"/>
</dbReference>
<evidence type="ECO:0000313" key="2">
    <source>
        <dbReference type="EMBL" id="MFD3263439.1"/>
    </source>
</evidence>
<keyword evidence="1" id="KW-0472">Membrane</keyword>
<keyword evidence="1" id="KW-0812">Transmembrane</keyword>
<comment type="caution">
    <text evidence="2">The sequence shown here is derived from an EMBL/GenBank/DDBJ whole genome shotgun (WGS) entry which is preliminary data.</text>
</comment>
<gene>
    <name evidence="2" type="ORF">OCL97_05585</name>
</gene>
<evidence type="ECO:0000256" key="1">
    <source>
        <dbReference type="SAM" id="Phobius"/>
    </source>
</evidence>
<dbReference type="EMBL" id="JAOTJD010000007">
    <property type="protein sequence ID" value="MFD3263439.1"/>
    <property type="molecule type" value="Genomic_DNA"/>
</dbReference>
<accession>A0ABW6CK36</accession>
<organism evidence="2 3">
    <name type="scientific">Phenylobacterium ferrooxidans</name>
    <dbReference type="NCBI Taxonomy" id="2982689"/>
    <lineage>
        <taxon>Bacteria</taxon>
        <taxon>Pseudomonadati</taxon>
        <taxon>Pseudomonadota</taxon>
        <taxon>Alphaproteobacteria</taxon>
        <taxon>Caulobacterales</taxon>
        <taxon>Caulobacteraceae</taxon>
        <taxon>Phenylobacterium</taxon>
    </lineage>
</organism>
<name>A0ABW6CK36_9CAUL</name>
<reference evidence="2 3" key="1">
    <citation type="submission" date="2022-09" db="EMBL/GenBank/DDBJ databases">
        <title>New species of Phenylobacterium.</title>
        <authorList>
            <person name="Mieszkin S."/>
        </authorList>
    </citation>
    <scope>NUCLEOTIDE SEQUENCE [LARGE SCALE GENOMIC DNA]</scope>
    <source>
        <strain evidence="2 3">HK31-G</strain>
    </source>
</reference>